<feature type="signal peptide" evidence="1">
    <location>
        <begin position="1"/>
        <end position="21"/>
    </location>
</feature>
<accession>A0A5B9CUF7</accession>
<evidence type="ECO:0000256" key="1">
    <source>
        <dbReference type="SAM" id="SignalP"/>
    </source>
</evidence>
<dbReference type="PROSITE" id="PS51257">
    <property type="entry name" value="PROKAR_LIPOPROTEIN"/>
    <property type="match status" value="1"/>
</dbReference>
<dbReference type="KEGG" id="bky:D1093_00355"/>
<sequence length="67" mass="7496">MKMSKYLFLSQLLLVAGCASPGNYVSNYVDENLVAEKRVADLKVYDFSNDVKRSLPINPTTLLLLSK</sequence>
<keyword evidence="1" id="KW-0732">Signal</keyword>
<evidence type="ECO:0000313" key="2">
    <source>
        <dbReference type="EMBL" id="QEE08138.1"/>
    </source>
</evidence>
<protein>
    <recommendedName>
        <fullName evidence="4">Lipoprotein</fullName>
    </recommendedName>
</protein>
<evidence type="ECO:0008006" key="4">
    <source>
        <dbReference type="Google" id="ProtNLM"/>
    </source>
</evidence>
<evidence type="ECO:0000313" key="3">
    <source>
        <dbReference type="Proteomes" id="UP000321940"/>
    </source>
</evidence>
<dbReference type="Proteomes" id="UP000321940">
    <property type="component" value="Chromosome"/>
</dbReference>
<dbReference type="EMBL" id="CP031843">
    <property type="protein sequence ID" value="QEE08138.1"/>
    <property type="molecule type" value="Genomic_DNA"/>
</dbReference>
<feature type="chain" id="PRO_5022682368" description="Lipoprotein" evidence="1">
    <location>
        <begin position="22"/>
        <end position="67"/>
    </location>
</feature>
<gene>
    <name evidence="2" type="ORF">D1093_00355</name>
</gene>
<dbReference type="AlphaFoldDB" id="A0A5B9CUF7"/>
<organism evidence="2 3">
    <name type="scientific">Bartonella kosoyi</name>
    <dbReference type="NCBI Taxonomy" id="2133959"/>
    <lineage>
        <taxon>Bacteria</taxon>
        <taxon>Pseudomonadati</taxon>
        <taxon>Pseudomonadota</taxon>
        <taxon>Alphaproteobacteria</taxon>
        <taxon>Hyphomicrobiales</taxon>
        <taxon>Bartonellaceae</taxon>
        <taxon>Bartonella</taxon>
    </lineage>
</organism>
<reference evidence="2 3" key="1">
    <citation type="journal article" date="2020" name="Int. J. Syst. Evol. Microbiol.">
        <title>Bartonella kosoyi sp. nov. and Bartonella krasnovii sp. nov., two novel species closely related to the zoonotic Bartonella elizabethae, isolated from black rats and wild desert rodent-fleas.</title>
        <authorList>
            <person name="Gutierrez R."/>
            <person name="Shalit T."/>
            <person name="Markus B."/>
            <person name="Yuan C."/>
            <person name="Nachum-Biala Y."/>
            <person name="Elad D."/>
            <person name="Harrus S."/>
        </authorList>
    </citation>
    <scope>NUCLEOTIDE SEQUENCE [LARGE SCALE GENOMIC DNA]</scope>
    <source>
        <strain evidence="2 3">Tel Aviv</strain>
    </source>
</reference>
<keyword evidence="3" id="KW-1185">Reference proteome</keyword>
<name>A0A5B9CUF7_9HYPH</name>
<proteinExistence type="predicted"/>